<gene>
    <name evidence="2" type="ORF">UFOVP1516_83</name>
    <name evidence="1" type="ORF">UFOVP887_52</name>
</gene>
<dbReference type="EMBL" id="LR796837">
    <property type="protein sequence ID" value="CAB4169163.1"/>
    <property type="molecule type" value="Genomic_DNA"/>
</dbReference>
<dbReference type="GO" id="GO:0051536">
    <property type="term" value="F:iron-sulfur cluster binding"/>
    <property type="evidence" value="ECO:0007669"/>
    <property type="project" value="InterPro"/>
</dbReference>
<sequence length="176" mass="19599">MPNAIELEVLKDNISAYIELFEMDCTAISGIGIVYYLTTNKTAVSFGNTTYNPFPMTIEGVQSTADGAPSRPTIQMSNIANNTGTLMKFIGSLAFLHEDLIGVKVTYIRTFSIYLNSATRISAPPLKYTIAKKLEHNKGSLKFELRNPLDKERAYLPKRQMLKRDFPGLGINKRVG</sequence>
<dbReference type="EMBL" id="LR798364">
    <property type="protein sequence ID" value="CAB5226961.1"/>
    <property type="molecule type" value="Genomic_DNA"/>
</dbReference>
<protein>
    <submittedName>
        <fullName evidence="2">Gp18 Phage-related protein</fullName>
    </submittedName>
</protein>
<dbReference type="Pfam" id="PF05100">
    <property type="entry name" value="Phage_tail_L"/>
    <property type="match status" value="1"/>
</dbReference>
<dbReference type="GO" id="GO:0030430">
    <property type="term" value="C:host cell cytoplasm"/>
    <property type="evidence" value="ECO:0007669"/>
    <property type="project" value="InterPro"/>
</dbReference>
<organism evidence="2">
    <name type="scientific">uncultured Caudovirales phage</name>
    <dbReference type="NCBI Taxonomy" id="2100421"/>
    <lineage>
        <taxon>Viruses</taxon>
        <taxon>Duplodnaviria</taxon>
        <taxon>Heunggongvirae</taxon>
        <taxon>Uroviricota</taxon>
        <taxon>Caudoviricetes</taxon>
        <taxon>Peduoviridae</taxon>
        <taxon>Maltschvirus</taxon>
        <taxon>Maltschvirus maltsch</taxon>
    </lineage>
</organism>
<evidence type="ECO:0000313" key="2">
    <source>
        <dbReference type="EMBL" id="CAB5226961.1"/>
    </source>
</evidence>
<dbReference type="InterPro" id="IPR006487">
    <property type="entry name" value="Phage_lambda_L"/>
</dbReference>
<proteinExistence type="predicted"/>
<evidence type="ECO:0000313" key="1">
    <source>
        <dbReference type="EMBL" id="CAB4169163.1"/>
    </source>
</evidence>
<accession>A0A6J7X7R7</accession>
<dbReference type="GO" id="GO:0046718">
    <property type="term" value="P:symbiont entry into host cell"/>
    <property type="evidence" value="ECO:0007669"/>
    <property type="project" value="InterPro"/>
</dbReference>
<name>A0A6J7X7R7_9CAUD</name>
<reference evidence="2" key="1">
    <citation type="submission" date="2020-05" db="EMBL/GenBank/DDBJ databases">
        <authorList>
            <person name="Chiriac C."/>
            <person name="Salcher M."/>
            <person name="Ghai R."/>
            <person name="Kavagutti S V."/>
        </authorList>
    </citation>
    <scope>NUCLEOTIDE SEQUENCE</scope>
</reference>